<name>A0A1H6XV60_9PSED</name>
<evidence type="ECO:0000313" key="1">
    <source>
        <dbReference type="EMBL" id="SEJ32933.1"/>
    </source>
</evidence>
<organism evidence="1 2">
    <name type="scientific">Pseudomonas linyingensis</name>
    <dbReference type="NCBI Taxonomy" id="915471"/>
    <lineage>
        <taxon>Bacteria</taxon>
        <taxon>Pseudomonadati</taxon>
        <taxon>Pseudomonadota</taxon>
        <taxon>Gammaproteobacteria</taxon>
        <taxon>Pseudomonadales</taxon>
        <taxon>Pseudomonadaceae</taxon>
        <taxon>Pseudomonas</taxon>
    </lineage>
</organism>
<dbReference type="Proteomes" id="UP000242930">
    <property type="component" value="Unassembled WGS sequence"/>
</dbReference>
<dbReference type="RefSeq" id="WP_090310538.1">
    <property type="nucleotide sequence ID" value="NZ_FNZE01000007.1"/>
</dbReference>
<evidence type="ECO:0000313" key="2">
    <source>
        <dbReference type="Proteomes" id="UP000242930"/>
    </source>
</evidence>
<reference evidence="2" key="1">
    <citation type="submission" date="2016-10" db="EMBL/GenBank/DDBJ databases">
        <authorList>
            <person name="Varghese N."/>
            <person name="Submissions S."/>
        </authorList>
    </citation>
    <scope>NUCLEOTIDE SEQUENCE [LARGE SCALE GENOMIC DNA]</scope>
    <source>
        <strain evidence="2">LMG 25967</strain>
    </source>
</reference>
<proteinExistence type="predicted"/>
<dbReference type="STRING" id="915471.SAMN05216201_10764"/>
<dbReference type="OrthoDB" id="340134at2"/>
<dbReference type="EMBL" id="FNZE01000007">
    <property type="protein sequence ID" value="SEJ32933.1"/>
    <property type="molecule type" value="Genomic_DNA"/>
</dbReference>
<dbReference type="AlphaFoldDB" id="A0A1H6XV60"/>
<keyword evidence="2" id="KW-1185">Reference proteome</keyword>
<accession>A0A1H6XV60</accession>
<sequence>MQDNASPAAAGQVGYVAIEQPFGLQPPKVHCPICGQQQFVEQDDEYLETPCEHLAFVFGGEEDEFVYASDDFAERFARFDAELDARFPDDEARASEAYEDASSFYRDLFAQRLQDLGYGASLLALRITYGGLAEGNPVWFSDVYGFDYALIREDDAQ</sequence>
<gene>
    <name evidence="1" type="ORF">SAMN05216201_10764</name>
</gene>
<protein>
    <submittedName>
        <fullName evidence="1">Uncharacterized protein</fullName>
    </submittedName>
</protein>